<organism evidence="1">
    <name type="scientific">viral metagenome</name>
    <dbReference type="NCBI Taxonomy" id="1070528"/>
    <lineage>
        <taxon>unclassified sequences</taxon>
        <taxon>metagenomes</taxon>
        <taxon>organismal metagenomes</taxon>
    </lineage>
</organism>
<protein>
    <submittedName>
        <fullName evidence="1">Uncharacterized protein</fullName>
    </submittedName>
</protein>
<dbReference type="AlphaFoldDB" id="A0A6C0BKY9"/>
<accession>A0A6C0BKY9</accession>
<reference evidence="1" key="1">
    <citation type="journal article" date="2020" name="Nature">
        <title>Giant virus diversity and host interactions through global metagenomics.</title>
        <authorList>
            <person name="Schulz F."/>
            <person name="Roux S."/>
            <person name="Paez-Espino D."/>
            <person name="Jungbluth S."/>
            <person name="Walsh D.A."/>
            <person name="Denef V.J."/>
            <person name="McMahon K.D."/>
            <person name="Konstantinidis K.T."/>
            <person name="Eloe-Fadrosh E.A."/>
            <person name="Kyrpides N.C."/>
            <person name="Woyke T."/>
        </authorList>
    </citation>
    <scope>NUCLEOTIDE SEQUENCE</scope>
    <source>
        <strain evidence="1">GVMAG-M-3300017651-5</strain>
    </source>
</reference>
<sequence length="131" mass="14500">MSGIDPGGLAGITIELLESIAARGGHEDLERFIISCDRYMADDVLIGIACSRVGISLIVDPELSSQEAYVQKIIPIITTFLPQNRGILSELMMLSFDDWVREYAIELGLPQSDEIYSDRLSVIAAELRRNN</sequence>
<proteinExistence type="predicted"/>
<evidence type="ECO:0000313" key="1">
    <source>
        <dbReference type="EMBL" id="QHS93035.1"/>
    </source>
</evidence>
<dbReference type="EMBL" id="MN739195">
    <property type="protein sequence ID" value="QHS93035.1"/>
    <property type="molecule type" value="Genomic_DNA"/>
</dbReference>
<name>A0A6C0BKY9_9ZZZZ</name>